<feature type="region of interest" description="Disordered" evidence="10">
    <location>
        <begin position="1"/>
        <end position="27"/>
    </location>
</feature>
<evidence type="ECO:0000313" key="13">
    <source>
        <dbReference type="Proteomes" id="UP000094801"/>
    </source>
</evidence>
<dbReference type="PROSITE" id="PS50011">
    <property type="entry name" value="PROTEIN_KINASE_DOM"/>
    <property type="match status" value="1"/>
</dbReference>
<evidence type="ECO:0000256" key="1">
    <source>
        <dbReference type="ARBA" id="ARBA00012513"/>
    </source>
</evidence>
<evidence type="ECO:0000256" key="6">
    <source>
        <dbReference type="ARBA" id="ARBA00022840"/>
    </source>
</evidence>
<evidence type="ECO:0000256" key="9">
    <source>
        <dbReference type="PROSITE-ProRule" id="PRU10141"/>
    </source>
</evidence>
<keyword evidence="5" id="KW-0418">Kinase</keyword>
<comment type="catalytic activity">
    <reaction evidence="8">
        <text>L-seryl-[protein] + ATP = O-phospho-L-seryl-[protein] + ADP + H(+)</text>
        <dbReference type="Rhea" id="RHEA:17989"/>
        <dbReference type="Rhea" id="RHEA-COMP:9863"/>
        <dbReference type="Rhea" id="RHEA-COMP:11604"/>
        <dbReference type="ChEBI" id="CHEBI:15378"/>
        <dbReference type="ChEBI" id="CHEBI:29999"/>
        <dbReference type="ChEBI" id="CHEBI:30616"/>
        <dbReference type="ChEBI" id="CHEBI:83421"/>
        <dbReference type="ChEBI" id="CHEBI:456216"/>
        <dbReference type="EC" id="2.7.11.1"/>
    </reaction>
</comment>
<dbReference type="OrthoDB" id="68483at2759"/>
<dbReference type="PROSITE" id="PS00107">
    <property type="entry name" value="PROTEIN_KINASE_ATP"/>
    <property type="match status" value="1"/>
</dbReference>
<dbReference type="Gene3D" id="1.10.510.10">
    <property type="entry name" value="Transferase(Phosphotransferase) domain 1"/>
    <property type="match status" value="1"/>
</dbReference>
<dbReference type="Pfam" id="PF00069">
    <property type="entry name" value="Pkinase"/>
    <property type="match status" value="1"/>
</dbReference>
<reference evidence="13" key="1">
    <citation type="submission" date="2016-04" db="EMBL/GenBank/DDBJ databases">
        <title>Comparative genomics of biotechnologically important yeasts.</title>
        <authorList>
            <consortium name="DOE Joint Genome Institute"/>
            <person name="Riley R."/>
            <person name="Haridas S."/>
            <person name="Wolfe K.H."/>
            <person name="Lopes M.R."/>
            <person name="Hittinger C.T."/>
            <person name="Goker M."/>
            <person name="Salamov A."/>
            <person name="Wisecaver J."/>
            <person name="Long T.M."/>
            <person name="Aerts A.L."/>
            <person name="Barry K."/>
            <person name="Choi C."/>
            <person name="Clum A."/>
            <person name="Coughlan A.Y."/>
            <person name="Deshpande S."/>
            <person name="Douglass A.P."/>
            <person name="Hanson S.J."/>
            <person name="Klenk H.-P."/>
            <person name="Labutti K."/>
            <person name="Lapidus A."/>
            <person name="Lindquist E."/>
            <person name="Lipzen A."/>
            <person name="Meier-Kolthoff J.P."/>
            <person name="Ohm R.A."/>
            <person name="Otillar R.P."/>
            <person name="Pangilinan J."/>
            <person name="Peng Y."/>
            <person name="Rokas A."/>
            <person name="Rosa C.A."/>
            <person name="Scheuner C."/>
            <person name="Sibirny A.A."/>
            <person name="Slot J.C."/>
            <person name="Stielow J.B."/>
            <person name="Sun H."/>
            <person name="Kurtzman C.P."/>
            <person name="Blackwell M."/>
            <person name="Grigoriev I.V."/>
            <person name="Jeffries T.W."/>
        </authorList>
    </citation>
    <scope>NUCLEOTIDE SEQUENCE [LARGE SCALE GENOMIC DNA]</scope>
    <source>
        <strain evidence="13">NRRL YB-2248</strain>
    </source>
</reference>
<evidence type="ECO:0000256" key="7">
    <source>
        <dbReference type="ARBA" id="ARBA00047899"/>
    </source>
</evidence>
<evidence type="ECO:0000256" key="2">
    <source>
        <dbReference type="ARBA" id="ARBA00022527"/>
    </source>
</evidence>
<dbReference type="PANTHER" id="PTHR43895:SF152">
    <property type="entry name" value="SERINE_THREONINE-PROTEIN KINASE TOS3"/>
    <property type="match status" value="1"/>
</dbReference>
<gene>
    <name evidence="12" type="ORF">CANARDRAFT_184077</name>
</gene>
<name>A0A1E4T4U0_9ASCO</name>
<dbReference type="GO" id="GO:0005524">
    <property type="term" value="F:ATP binding"/>
    <property type="evidence" value="ECO:0007669"/>
    <property type="project" value="UniProtKB-UniRule"/>
</dbReference>
<dbReference type="InterPro" id="IPR008271">
    <property type="entry name" value="Ser/Thr_kinase_AS"/>
</dbReference>
<dbReference type="InterPro" id="IPR011009">
    <property type="entry name" value="Kinase-like_dom_sf"/>
</dbReference>
<feature type="compositionally biased region" description="Polar residues" evidence="10">
    <location>
        <begin position="732"/>
        <end position="762"/>
    </location>
</feature>
<protein>
    <recommendedName>
        <fullName evidence="1">non-specific serine/threonine protein kinase</fullName>
        <ecNumber evidence="1">2.7.11.1</ecNumber>
    </recommendedName>
</protein>
<evidence type="ECO:0000313" key="12">
    <source>
        <dbReference type="EMBL" id="ODV86764.1"/>
    </source>
</evidence>
<feature type="compositionally biased region" description="Polar residues" evidence="10">
    <location>
        <begin position="686"/>
        <end position="711"/>
    </location>
</feature>
<evidence type="ECO:0000256" key="10">
    <source>
        <dbReference type="SAM" id="MobiDB-lite"/>
    </source>
</evidence>
<feature type="region of interest" description="Disordered" evidence="10">
    <location>
        <begin position="683"/>
        <end position="711"/>
    </location>
</feature>
<feature type="non-terminal residue" evidence="12">
    <location>
        <position position="1"/>
    </location>
</feature>
<feature type="compositionally biased region" description="Low complexity" evidence="10">
    <location>
        <begin position="47"/>
        <end position="63"/>
    </location>
</feature>
<evidence type="ECO:0000256" key="3">
    <source>
        <dbReference type="ARBA" id="ARBA00022679"/>
    </source>
</evidence>
<evidence type="ECO:0000256" key="4">
    <source>
        <dbReference type="ARBA" id="ARBA00022741"/>
    </source>
</evidence>
<dbReference type="FunFam" id="1.10.510.10:FF:000571">
    <property type="entry name" value="Maternal embryonic leucine zipper kinase"/>
    <property type="match status" value="1"/>
</dbReference>
<feature type="compositionally biased region" description="Low complexity" evidence="10">
    <location>
        <begin position="775"/>
        <end position="785"/>
    </location>
</feature>
<keyword evidence="13" id="KW-1185">Reference proteome</keyword>
<dbReference type="InterPro" id="IPR017441">
    <property type="entry name" value="Protein_kinase_ATP_BS"/>
</dbReference>
<dbReference type="GO" id="GO:0004674">
    <property type="term" value="F:protein serine/threonine kinase activity"/>
    <property type="evidence" value="ECO:0007669"/>
    <property type="project" value="UniProtKB-KW"/>
</dbReference>
<feature type="region of interest" description="Disordered" evidence="10">
    <location>
        <begin position="727"/>
        <end position="785"/>
    </location>
</feature>
<keyword evidence="3" id="KW-0808">Transferase</keyword>
<evidence type="ECO:0000256" key="5">
    <source>
        <dbReference type="ARBA" id="ARBA00022777"/>
    </source>
</evidence>
<feature type="region of interest" description="Disordered" evidence="10">
    <location>
        <begin position="46"/>
        <end position="92"/>
    </location>
</feature>
<feature type="domain" description="Protein kinase" evidence="11">
    <location>
        <begin position="114"/>
        <end position="401"/>
    </location>
</feature>
<keyword evidence="6 9" id="KW-0067">ATP-binding</keyword>
<keyword evidence="2" id="KW-0723">Serine/threonine-protein kinase</keyword>
<proteinExistence type="predicted"/>
<dbReference type="AlphaFoldDB" id="A0A1E4T4U0"/>
<dbReference type="GO" id="GO:0042149">
    <property type="term" value="P:cellular response to glucose starvation"/>
    <property type="evidence" value="ECO:0007669"/>
    <property type="project" value="UniProtKB-ARBA"/>
</dbReference>
<dbReference type="InterPro" id="IPR000719">
    <property type="entry name" value="Prot_kinase_dom"/>
</dbReference>
<feature type="region of interest" description="Disordered" evidence="10">
    <location>
        <begin position="456"/>
        <end position="488"/>
    </location>
</feature>
<dbReference type="EC" id="2.7.11.1" evidence="1"/>
<feature type="compositionally biased region" description="Low complexity" evidence="10">
    <location>
        <begin position="73"/>
        <end position="90"/>
    </location>
</feature>
<dbReference type="GO" id="GO:0001558">
    <property type="term" value="P:regulation of cell growth"/>
    <property type="evidence" value="ECO:0007669"/>
    <property type="project" value="UniProtKB-ARBA"/>
</dbReference>
<dbReference type="STRING" id="983967.A0A1E4T4U0"/>
<dbReference type="PROSITE" id="PS00108">
    <property type="entry name" value="PROTEIN_KINASE_ST"/>
    <property type="match status" value="1"/>
</dbReference>
<accession>A0A1E4T4U0</accession>
<feature type="compositionally biased region" description="Low complexity" evidence="10">
    <location>
        <begin position="1"/>
        <end position="12"/>
    </location>
</feature>
<dbReference type="GO" id="GO:0030447">
    <property type="term" value="P:filamentous growth"/>
    <property type="evidence" value="ECO:0007669"/>
    <property type="project" value="UniProtKB-ARBA"/>
</dbReference>
<feature type="non-terminal residue" evidence="12">
    <location>
        <position position="785"/>
    </location>
</feature>
<organism evidence="12 13">
    <name type="scientific">[Candida] arabinofermentans NRRL YB-2248</name>
    <dbReference type="NCBI Taxonomy" id="983967"/>
    <lineage>
        <taxon>Eukaryota</taxon>
        <taxon>Fungi</taxon>
        <taxon>Dikarya</taxon>
        <taxon>Ascomycota</taxon>
        <taxon>Saccharomycotina</taxon>
        <taxon>Pichiomycetes</taxon>
        <taxon>Pichiales</taxon>
        <taxon>Pichiaceae</taxon>
        <taxon>Ogataea</taxon>
        <taxon>Ogataea/Candida clade</taxon>
    </lineage>
</organism>
<evidence type="ECO:0000256" key="8">
    <source>
        <dbReference type="ARBA" id="ARBA00048679"/>
    </source>
</evidence>
<dbReference type="GO" id="GO:0050793">
    <property type="term" value="P:regulation of developmental process"/>
    <property type="evidence" value="ECO:0007669"/>
    <property type="project" value="UniProtKB-ARBA"/>
</dbReference>
<evidence type="ECO:0000259" key="11">
    <source>
        <dbReference type="PROSITE" id="PS50011"/>
    </source>
</evidence>
<dbReference type="CDD" id="cd14008">
    <property type="entry name" value="STKc_LKB1_CaMKK"/>
    <property type="match status" value="1"/>
</dbReference>
<comment type="catalytic activity">
    <reaction evidence="7">
        <text>L-threonyl-[protein] + ATP = O-phospho-L-threonyl-[protein] + ADP + H(+)</text>
        <dbReference type="Rhea" id="RHEA:46608"/>
        <dbReference type="Rhea" id="RHEA-COMP:11060"/>
        <dbReference type="Rhea" id="RHEA-COMP:11605"/>
        <dbReference type="ChEBI" id="CHEBI:15378"/>
        <dbReference type="ChEBI" id="CHEBI:30013"/>
        <dbReference type="ChEBI" id="CHEBI:30616"/>
        <dbReference type="ChEBI" id="CHEBI:61977"/>
        <dbReference type="ChEBI" id="CHEBI:456216"/>
        <dbReference type="EC" id="2.7.11.1"/>
    </reaction>
</comment>
<dbReference type="PANTHER" id="PTHR43895">
    <property type="entry name" value="CALCIUM/CALMODULIN-DEPENDENT PROTEIN KINASE KINASE-RELATED"/>
    <property type="match status" value="1"/>
</dbReference>
<dbReference type="FunFam" id="3.30.200.20:FF:000206">
    <property type="entry name" value="Serine/threonine-protein kinase Ssp1"/>
    <property type="match status" value="1"/>
</dbReference>
<dbReference type="GO" id="GO:0007165">
    <property type="term" value="P:signal transduction"/>
    <property type="evidence" value="ECO:0007669"/>
    <property type="project" value="TreeGrafter"/>
</dbReference>
<dbReference type="SUPFAM" id="SSF56112">
    <property type="entry name" value="Protein kinase-like (PK-like)"/>
    <property type="match status" value="1"/>
</dbReference>
<dbReference type="Proteomes" id="UP000094801">
    <property type="component" value="Unassembled WGS sequence"/>
</dbReference>
<dbReference type="EMBL" id="KV453849">
    <property type="protein sequence ID" value="ODV86764.1"/>
    <property type="molecule type" value="Genomic_DNA"/>
</dbReference>
<sequence>SPSVSRNSSTTSLNKILESFQRPSLTTRNSNASLVRCPSKDNFGIFNKSNKNISSSNTNLTKLETGHLNRPPSSNGSTASASASKSSGKSTVKETHYVHVEYNPVTRKRVLNTYEILKDLGSGQHGKVKLARGMDTNEFVAIKIVDRCSKPRLGRISRHGSTQEDKIRREIAIMKKCSHPHVVKLIEVLDAENSRKIYMVLEYLEKGEIHWQKKVDGDNQPEPMLTLLETKTVFRDVVSGLEYLHHQGIIHRDIKPSNLLVSKDNVVKISDFGVSFAANSEGNNEFELAKTAGTPAFLAPELCKTDGSEVKVTYKIDLWALGVTLFCLVFGVLPFNGGTEFALFDAINNDALKYPDTSLWKSSPPLNQRDLDQVTDLIDKLLQKDPYQRIEINDIKEHPFFMEGLTRTQSKKYTSNWNSEMKIDVTNKEVAEAVAGIGNRLRKKLSDVFKMTGLTSPKPSGTLVKTHPTHKQSHTETSTPNLPVVDETGDKNILSNLSLDRLDSAHTHSASALPRALSTSSKSELQFFHRGSISASIDSATTESSNSLSISETKENIEADFSVPDRAEESAVTQLISLINKDKDLSAIPVNESEVTLTTENKPTKANSTFLYTKEEEELSRSEYNKSVNLPLVPSFASLDSYYDECNAEAQRYIGSSAAQRSNLYSQTSGRTLSHPASYKYAPSVDSANSKSARSNGPSFKETNFNPLNSSMPSAVSIPDFLRPSEIDPITPSVSNDYYTSEELQSAPQPLITDPSTDQTIMSKRRDSRKVVFLNESDNSSSEDD</sequence>
<feature type="binding site" evidence="9">
    <location>
        <position position="143"/>
    </location>
    <ligand>
        <name>ATP</name>
        <dbReference type="ChEBI" id="CHEBI:30616"/>
    </ligand>
</feature>
<dbReference type="SMART" id="SM00220">
    <property type="entry name" value="S_TKc"/>
    <property type="match status" value="1"/>
</dbReference>
<keyword evidence="4 9" id="KW-0547">Nucleotide-binding</keyword>